<comment type="caution">
    <text evidence="2">The sequence shown here is derived from an EMBL/GenBank/DDBJ whole genome shotgun (WGS) entry which is preliminary data.</text>
</comment>
<organism evidence="2 3">
    <name type="scientific">Undibacterium arcticum</name>
    <dbReference type="NCBI Taxonomy" id="1762892"/>
    <lineage>
        <taxon>Bacteria</taxon>
        <taxon>Pseudomonadati</taxon>
        <taxon>Pseudomonadota</taxon>
        <taxon>Betaproteobacteria</taxon>
        <taxon>Burkholderiales</taxon>
        <taxon>Oxalobacteraceae</taxon>
        <taxon>Undibacterium</taxon>
    </lineage>
</organism>
<name>A0ABV7F9M1_9BURK</name>
<protein>
    <submittedName>
        <fullName evidence="2">Uncharacterized protein</fullName>
    </submittedName>
</protein>
<evidence type="ECO:0000256" key="1">
    <source>
        <dbReference type="SAM" id="Phobius"/>
    </source>
</evidence>
<sequence length="72" mass="7912">MANIHQVWSQELDNGTTGTFGIDDGGRVYWNGNPLVTEERVKLQGWVNAAIFIAAVAAVPQAIFAVLTYYNK</sequence>
<feature type="transmembrane region" description="Helical" evidence="1">
    <location>
        <begin position="46"/>
        <end position="70"/>
    </location>
</feature>
<keyword evidence="1" id="KW-1133">Transmembrane helix</keyword>
<gene>
    <name evidence="2" type="ORF">ACFOFO_23560</name>
</gene>
<evidence type="ECO:0000313" key="3">
    <source>
        <dbReference type="Proteomes" id="UP001595530"/>
    </source>
</evidence>
<keyword evidence="1" id="KW-0812">Transmembrane</keyword>
<proteinExistence type="predicted"/>
<accession>A0ABV7F9M1</accession>
<evidence type="ECO:0000313" key="2">
    <source>
        <dbReference type="EMBL" id="MFC3110894.1"/>
    </source>
</evidence>
<dbReference type="Proteomes" id="UP001595530">
    <property type="component" value="Unassembled WGS sequence"/>
</dbReference>
<dbReference type="RefSeq" id="WP_390329610.1">
    <property type="nucleotide sequence ID" value="NZ_JBHRTP010000091.1"/>
</dbReference>
<keyword evidence="1" id="KW-0472">Membrane</keyword>
<dbReference type="EMBL" id="JBHRTP010000091">
    <property type="protein sequence ID" value="MFC3110894.1"/>
    <property type="molecule type" value="Genomic_DNA"/>
</dbReference>
<keyword evidence="3" id="KW-1185">Reference proteome</keyword>
<reference evidence="3" key="1">
    <citation type="journal article" date="2019" name="Int. J. Syst. Evol. Microbiol.">
        <title>The Global Catalogue of Microorganisms (GCM) 10K type strain sequencing project: providing services to taxonomists for standard genome sequencing and annotation.</title>
        <authorList>
            <consortium name="The Broad Institute Genomics Platform"/>
            <consortium name="The Broad Institute Genome Sequencing Center for Infectious Disease"/>
            <person name="Wu L."/>
            <person name="Ma J."/>
        </authorList>
    </citation>
    <scope>NUCLEOTIDE SEQUENCE [LARGE SCALE GENOMIC DNA]</scope>
    <source>
        <strain evidence="3">KCTC 42986</strain>
    </source>
</reference>